<feature type="transmembrane region" description="Helical" evidence="7">
    <location>
        <begin position="23"/>
        <end position="43"/>
    </location>
</feature>
<dbReference type="Pfam" id="PF07690">
    <property type="entry name" value="MFS_1"/>
    <property type="match status" value="1"/>
</dbReference>
<evidence type="ECO:0000256" key="7">
    <source>
        <dbReference type="SAM" id="Phobius"/>
    </source>
</evidence>
<accession>A0ABU5IW34</accession>
<proteinExistence type="predicted"/>
<feature type="transmembrane region" description="Helical" evidence="7">
    <location>
        <begin position="383"/>
        <end position="401"/>
    </location>
</feature>
<organism evidence="9 10">
    <name type="scientific">Robertmurraya mangrovi</name>
    <dbReference type="NCBI Taxonomy" id="3098077"/>
    <lineage>
        <taxon>Bacteria</taxon>
        <taxon>Bacillati</taxon>
        <taxon>Bacillota</taxon>
        <taxon>Bacilli</taxon>
        <taxon>Bacillales</taxon>
        <taxon>Bacillaceae</taxon>
        <taxon>Robertmurraya</taxon>
    </lineage>
</organism>
<keyword evidence="10" id="KW-1185">Reference proteome</keyword>
<feature type="transmembrane region" description="Helical" evidence="7">
    <location>
        <begin position="296"/>
        <end position="313"/>
    </location>
</feature>
<dbReference type="PANTHER" id="PTHR23513:SF6">
    <property type="entry name" value="MAJOR FACILITATOR SUPERFAMILY ASSOCIATED DOMAIN-CONTAINING PROTEIN"/>
    <property type="match status" value="1"/>
</dbReference>
<name>A0ABU5IW34_9BACI</name>
<evidence type="ECO:0000256" key="1">
    <source>
        <dbReference type="ARBA" id="ARBA00004651"/>
    </source>
</evidence>
<evidence type="ECO:0000313" key="10">
    <source>
        <dbReference type="Proteomes" id="UP001290455"/>
    </source>
</evidence>
<feature type="transmembrane region" description="Helical" evidence="7">
    <location>
        <begin position="266"/>
        <end position="284"/>
    </location>
</feature>
<keyword evidence="4 7" id="KW-0812">Transmembrane</keyword>
<comment type="caution">
    <text evidence="9">The sequence shown here is derived from an EMBL/GenBank/DDBJ whole genome shotgun (WGS) entry which is preliminary data.</text>
</comment>
<feature type="transmembrane region" description="Helical" evidence="7">
    <location>
        <begin position="361"/>
        <end position="377"/>
    </location>
</feature>
<evidence type="ECO:0000256" key="3">
    <source>
        <dbReference type="ARBA" id="ARBA00022475"/>
    </source>
</evidence>
<dbReference type="EMBL" id="JAXOFX010000003">
    <property type="protein sequence ID" value="MDZ5471359.1"/>
    <property type="molecule type" value="Genomic_DNA"/>
</dbReference>
<dbReference type="PROSITE" id="PS50850">
    <property type="entry name" value="MFS"/>
    <property type="match status" value="1"/>
</dbReference>
<dbReference type="InterPro" id="IPR020846">
    <property type="entry name" value="MFS_dom"/>
</dbReference>
<feature type="transmembrane region" description="Helical" evidence="7">
    <location>
        <begin position="113"/>
        <end position="132"/>
    </location>
</feature>
<evidence type="ECO:0000256" key="4">
    <source>
        <dbReference type="ARBA" id="ARBA00022692"/>
    </source>
</evidence>
<protein>
    <submittedName>
        <fullName evidence="9">MFS transporter</fullName>
    </submittedName>
</protein>
<dbReference type="InterPro" id="IPR011701">
    <property type="entry name" value="MFS"/>
</dbReference>
<feature type="transmembrane region" description="Helical" evidence="7">
    <location>
        <begin position="319"/>
        <end position="341"/>
    </location>
</feature>
<feature type="transmembrane region" description="Helical" evidence="7">
    <location>
        <begin position="153"/>
        <end position="176"/>
    </location>
</feature>
<reference evidence="9 10" key="1">
    <citation type="submission" date="2023-11" db="EMBL/GenBank/DDBJ databases">
        <title>Bacillus jintuensis, isolated from a mudflat on the Beibu Gulf coast.</title>
        <authorList>
            <person name="Li M."/>
        </authorList>
    </citation>
    <scope>NUCLEOTIDE SEQUENCE [LARGE SCALE GENOMIC DNA]</scope>
    <source>
        <strain evidence="9 10">31A1R</strain>
    </source>
</reference>
<feature type="transmembrane region" description="Helical" evidence="7">
    <location>
        <begin position="230"/>
        <end position="254"/>
    </location>
</feature>
<feature type="transmembrane region" description="Helical" evidence="7">
    <location>
        <begin position="182"/>
        <end position="200"/>
    </location>
</feature>
<dbReference type="Gene3D" id="1.20.1250.20">
    <property type="entry name" value="MFS general substrate transporter like domains"/>
    <property type="match status" value="1"/>
</dbReference>
<feature type="domain" description="Major facilitator superfamily (MFS) profile" evidence="8">
    <location>
        <begin position="22"/>
        <end position="406"/>
    </location>
</feature>
<sequence>MSVVNKEILATHSQPSIWNNKNFLILLFSGTIIAVGSKVYELALPLFLYELTQSSVTMSTMRGIEFLPNLLFALIIGVIVDRVNKKRWSLWMTALQALILAILYSLIELGIQPIFLFYLSGFLLMTCSYGYFNARFSMVKQVLPNELLTPANASFSFVTTFVGIMGPALTGMILMMSDIHQGFIFTSAAFLISFVSMMFLDHHEEIDRKDTNLWEDLKEGWRELRKNRPLWFMTILVIFINSTTGMVDAVVIFFAKDDLQLSNSEVGLVLSCAGLGGLVGSGLVTRLRKNWSIGYLLGWSIPFTSLAFLLMFLSNNLYVLGFALFLEGVFLTIFSVCIWTFRQETTPVHLMGRISGITGSMFKLGMPFAIFSAGWVADWLEPSWLFLAASIFNILIFAFFVKSPLWHYK</sequence>
<evidence type="ECO:0000256" key="6">
    <source>
        <dbReference type="ARBA" id="ARBA00023136"/>
    </source>
</evidence>
<evidence type="ECO:0000259" key="8">
    <source>
        <dbReference type="PROSITE" id="PS50850"/>
    </source>
</evidence>
<comment type="subcellular location">
    <subcellularLocation>
        <location evidence="1">Cell membrane</location>
        <topology evidence="1">Multi-pass membrane protein</topology>
    </subcellularLocation>
</comment>
<dbReference type="CDD" id="cd06173">
    <property type="entry name" value="MFS_MefA_like"/>
    <property type="match status" value="1"/>
</dbReference>
<evidence type="ECO:0000256" key="5">
    <source>
        <dbReference type="ARBA" id="ARBA00022989"/>
    </source>
</evidence>
<feature type="transmembrane region" description="Helical" evidence="7">
    <location>
        <begin position="63"/>
        <end position="81"/>
    </location>
</feature>
<keyword evidence="3" id="KW-1003">Cell membrane</keyword>
<dbReference type="InterPro" id="IPR036259">
    <property type="entry name" value="MFS_trans_sf"/>
</dbReference>
<dbReference type="PANTHER" id="PTHR23513">
    <property type="entry name" value="INTEGRAL MEMBRANE EFFLUX PROTEIN-RELATED"/>
    <property type="match status" value="1"/>
</dbReference>
<gene>
    <name evidence="9" type="ORF">SM124_06325</name>
</gene>
<evidence type="ECO:0000313" key="9">
    <source>
        <dbReference type="EMBL" id="MDZ5471359.1"/>
    </source>
</evidence>
<keyword evidence="5 7" id="KW-1133">Transmembrane helix</keyword>
<feature type="transmembrane region" description="Helical" evidence="7">
    <location>
        <begin position="88"/>
        <end position="107"/>
    </location>
</feature>
<dbReference type="RefSeq" id="WP_322445656.1">
    <property type="nucleotide sequence ID" value="NZ_JAXOFX010000003.1"/>
</dbReference>
<keyword evidence="2" id="KW-0813">Transport</keyword>
<dbReference type="Proteomes" id="UP001290455">
    <property type="component" value="Unassembled WGS sequence"/>
</dbReference>
<evidence type="ECO:0000256" key="2">
    <source>
        <dbReference type="ARBA" id="ARBA00022448"/>
    </source>
</evidence>
<dbReference type="SUPFAM" id="SSF103473">
    <property type="entry name" value="MFS general substrate transporter"/>
    <property type="match status" value="1"/>
</dbReference>
<keyword evidence="6 7" id="KW-0472">Membrane</keyword>